<evidence type="ECO:0000313" key="12">
    <source>
        <dbReference type="Proteomes" id="UP001207528"/>
    </source>
</evidence>
<evidence type="ECO:0000256" key="5">
    <source>
        <dbReference type="ARBA" id="ARBA00022989"/>
    </source>
</evidence>
<keyword evidence="6 8" id="KW-0472">Membrane</keyword>
<feature type="transmembrane region" description="Helical" evidence="8">
    <location>
        <begin position="176"/>
        <end position="197"/>
    </location>
</feature>
<name>A0AAW5SHD4_MYCNV</name>
<feature type="transmembrane region" description="Helical" evidence="8">
    <location>
        <begin position="335"/>
        <end position="353"/>
    </location>
</feature>
<feature type="transmembrane region" description="Helical" evidence="8">
    <location>
        <begin position="204"/>
        <end position="224"/>
    </location>
</feature>
<keyword evidence="2" id="KW-1003">Cell membrane</keyword>
<feature type="transmembrane region" description="Helical" evidence="8">
    <location>
        <begin position="312"/>
        <end position="328"/>
    </location>
</feature>
<reference evidence="10" key="2">
    <citation type="submission" date="2020-07" db="EMBL/GenBank/DDBJ databases">
        <authorList>
            <person name="Pettersson B.M.F."/>
            <person name="Behra P.R.K."/>
            <person name="Ramesh M."/>
            <person name="Das S."/>
            <person name="Dasgupta S."/>
            <person name="Kirsebom L.A."/>
        </authorList>
    </citation>
    <scope>NUCLEOTIDE SEQUENCE</scope>
    <source>
        <strain evidence="10">DSM 44203</strain>
    </source>
</reference>
<reference evidence="10" key="3">
    <citation type="journal article" date="2022" name="BMC Genomics">
        <title>Comparative genome analysis of mycobacteria focusing on tRNA and non-coding RNA.</title>
        <authorList>
            <person name="Behra P.R.K."/>
            <person name="Pettersson B.M.F."/>
            <person name="Ramesh M."/>
            <person name="Das S."/>
            <person name="Dasgupta S."/>
            <person name="Kirsebom L.A."/>
        </authorList>
    </citation>
    <scope>NUCLEOTIDE SEQUENCE</scope>
    <source>
        <strain evidence="10">DSM 44203</strain>
    </source>
</reference>
<keyword evidence="5 8" id="KW-1133">Transmembrane helix</keyword>
<evidence type="ECO:0000313" key="9">
    <source>
        <dbReference type="EMBL" id="GAT10708.1"/>
    </source>
</evidence>
<evidence type="ECO:0000256" key="7">
    <source>
        <dbReference type="ARBA" id="ARBA00024033"/>
    </source>
</evidence>
<evidence type="ECO:0000313" key="10">
    <source>
        <dbReference type="EMBL" id="MCV7023194.1"/>
    </source>
</evidence>
<keyword evidence="3" id="KW-0808">Transferase</keyword>
<accession>A0AAW5SHD4</accession>
<dbReference type="GO" id="GO:0016758">
    <property type="term" value="F:hexosyltransferase activity"/>
    <property type="evidence" value="ECO:0007669"/>
    <property type="project" value="InterPro"/>
</dbReference>
<evidence type="ECO:0000256" key="4">
    <source>
        <dbReference type="ARBA" id="ARBA00022692"/>
    </source>
</evidence>
<dbReference type="AlphaFoldDB" id="A0AAW5SHD4"/>
<dbReference type="Proteomes" id="UP001207528">
    <property type="component" value="Unassembled WGS sequence"/>
</dbReference>
<keyword evidence="11" id="KW-1185">Reference proteome</keyword>
<dbReference type="EMBL" id="JACKTI010000024">
    <property type="protein sequence ID" value="MCV7023194.1"/>
    <property type="molecule type" value="Genomic_DNA"/>
</dbReference>
<comment type="similarity">
    <text evidence="7">Belongs to the glycosyltransferase 87 family.</text>
</comment>
<protein>
    <submittedName>
        <fullName evidence="10">DUF2029 domain-containing protein</fullName>
    </submittedName>
</protein>
<evidence type="ECO:0000256" key="1">
    <source>
        <dbReference type="ARBA" id="ARBA00004651"/>
    </source>
</evidence>
<proteinExistence type="inferred from homology"/>
<comment type="caution">
    <text evidence="10">The sequence shown here is derived from an EMBL/GenBank/DDBJ whole genome shotgun (WGS) entry which is preliminary data.</text>
</comment>
<feature type="transmembrane region" description="Helical" evidence="8">
    <location>
        <begin position="119"/>
        <end position="141"/>
    </location>
</feature>
<evidence type="ECO:0000256" key="3">
    <source>
        <dbReference type="ARBA" id="ARBA00022679"/>
    </source>
</evidence>
<feature type="transmembrane region" description="Helical" evidence="8">
    <location>
        <begin position="373"/>
        <end position="394"/>
    </location>
</feature>
<feature type="transmembrane region" description="Helical" evidence="8">
    <location>
        <begin position="266"/>
        <end position="284"/>
    </location>
</feature>
<evidence type="ECO:0000256" key="6">
    <source>
        <dbReference type="ARBA" id="ARBA00023136"/>
    </source>
</evidence>
<reference evidence="9 11" key="1">
    <citation type="journal article" date="2016" name="Genome Announc.">
        <title>Draft Genome Sequences of Five Rapidly Growing Mycobacterium Species, M. thermoresistibile, M. fortuitum subsp. acetamidolyticum, M. canariasense, M. brisbanense, and M. novocastrense.</title>
        <authorList>
            <person name="Katahira K."/>
            <person name="Ogura Y."/>
            <person name="Gotoh Y."/>
            <person name="Hayashi T."/>
        </authorList>
    </citation>
    <scope>NUCLEOTIDE SEQUENCE [LARGE SCALE GENOMIC DNA]</scope>
    <source>
        <strain evidence="9 11">JCM18114</strain>
    </source>
</reference>
<evidence type="ECO:0000313" key="11">
    <source>
        <dbReference type="Proteomes" id="UP000069773"/>
    </source>
</evidence>
<gene>
    <name evidence="10" type="ORF">H7I77_07480</name>
    <name evidence="9" type="ORF">RMCN_3841</name>
</gene>
<sequence>MQANPVARPVSPAVRVVGPVVLVLGLALYVVAYLRWPSLISQVDLQVYRFGALRVWDGQDLYSVGMTGDSNTMLFAYTPFAALCFLPLIGLGQPAILAVGLLLNVAAVGYIVHRMLSAAGITTATGLWGLTALLTAPIIWLEPVRLSLQLGQINLLIMAIVLADVLTQPPRRWTGIGIGIAAGIKLTPALFIVFLVATGRRREAVIAGLTFVSTVAVGFVALPADSNEFWLRGRFQDVRRISSDPLANTSLTGLLARLDWATRWESAAGVILAIFAIAIAAVAWRRGHLLLGVAIAGMTSAAVSPFSWSHHWVWFAPLLVHLGVLGFVHRSRAAVLAMWTLAAAFGGWFIASRSSPPQAGLMSLRHPGTWDQLLPAAYLFALCIVLICSVYTIWRGRQHLPAPTIGVDGMAGHAVGQMRAQQR</sequence>
<feature type="transmembrane region" description="Helical" evidence="8">
    <location>
        <begin position="12"/>
        <end position="34"/>
    </location>
</feature>
<evidence type="ECO:0000256" key="2">
    <source>
        <dbReference type="ARBA" id="ARBA00022475"/>
    </source>
</evidence>
<dbReference type="Proteomes" id="UP000069773">
    <property type="component" value="Unassembled WGS sequence"/>
</dbReference>
<dbReference type="EMBL" id="BCTA01000052">
    <property type="protein sequence ID" value="GAT10708.1"/>
    <property type="molecule type" value="Genomic_DNA"/>
</dbReference>
<dbReference type="InterPro" id="IPR018584">
    <property type="entry name" value="GT87"/>
</dbReference>
<comment type="subcellular location">
    <subcellularLocation>
        <location evidence="1">Cell membrane</location>
        <topology evidence="1">Multi-pass membrane protein</topology>
    </subcellularLocation>
</comment>
<dbReference type="GO" id="GO:0005886">
    <property type="term" value="C:plasma membrane"/>
    <property type="evidence" value="ECO:0007669"/>
    <property type="project" value="UniProtKB-SubCell"/>
</dbReference>
<keyword evidence="4 8" id="KW-0812">Transmembrane</keyword>
<dbReference type="Pfam" id="PF09594">
    <property type="entry name" value="GT87"/>
    <property type="match status" value="1"/>
</dbReference>
<feature type="transmembrane region" description="Helical" evidence="8">
    <location>
        <begin position="289"/>
        <end position="306"/>
    </location>
</feature>
<evidence type="ECO:0000256" key="8">
    <source>
        <dbReference type="SAM" id="Phobius"/>
    </source>
</evidence>
<feature type="transmembrane region" description="Helical" evidence="8">
    <location>
        <begin position="96"/>
        <end position="113"/>
    </location>
</feature>
<organism evidence="10 12">
    <name type="scientific">Mycolicibacterium novocastrense</name>
    <name type="common">Mycobacterium novocastrense</name>
    <dbReference type="NCBI Taxonomy" id="59813"/>
    <lineage>
        <taxon>Bacteria</taxon>
        <taxon>Bacillati</taxon>
        <taxon>Actinomycetota</taxon>
        <taxon>Actinomycetes</taxon>
        <taxon>Mycobacteriales</taxon>
        <taxon>Mycobacteriaceae</taxon>
        <taxon>Mycolicibacterium</taxon>
    </lineage>
</organism>